<proteinExistence type="inferred from homology"/>
<dbReference type="Proteomes" id="UP001565368">
    <property type="component" value="Unassembled WGS sequence"/>
</dbReference>
<evidence type="ECO:0000259" key="3">
    <source>
        <dbReference type="SMART" id="SM01119"/>
    </source>
</evidence>
<evidence type="ECO:0000256" key="1">
    <source>
        <dbReference type="ARBA" id="ARBA00005323"/>
    </source>
</evidence>
<organism evidence="4 5">
    <name type="scientific">Vanrija albida</name>
    <dbReference type="NCBI Taxonomy" id="181172"/>
    <lineage>
        <taxon>Eukaryota</taxon>
        <taxon>Fungi</taxon>
        <taxon>Dikarya</taxon>
        <taxon>Basidiomycota</taxon>
        <taxon>Agaricomycotina</taxon>
        <taxon>Tremellomycetes</taxon>
        <taxon>Trichosporonales</taxon>
        <taxon>Trichosporonaceae</taxon>
        <taxon>Vanrija</taxon>
    </lineage>
</organism>
<comment type="caution">
    <text evidence="4">The sequence shown here is derived from an EMBL/GenBank/DDBJ whole genome shotgun (WGS) entry which is preliminary data.</text>
</comment>
<gene>
    <name evidence="4" type="ORF">Q8F55_005579</name>
</gene>
<keyword evidence="5" id="KW-1185">Reference proteome</keyword>
<dbReference type="Pfam" id="PF14031">
    <property type="entry name" value="D-ser_dehydrat"/>
    <property type="match status" value="1"/>
</dbReference>
<evidence type="ECO:0000313" key="5">
    <source>
        <dbReference type="Proteomes" id="UP001565368"/>
    </source>
</evidence>
<dbReference type="PANTHER" id="PTHR28004:SF2">
    <property type="entry name" value="D-SERINE DEHYDRATASE"/>
    <property type="match status" value="1"/>
</dbReference>
<dbReference type="EMBL" id="JBBXJM010000004">
    <property type="protein sequence ID" value="KAL1408766.1"/>
    <property type="molecule type" value="Genomic_DNA"/>
</dbReference>
<dbReference type="Gene3D" id="2.40.37.20">
    <property type="entry name" value="D-serine dehydratase-like domain"/>
    <property type="match status" value="1"/>
</dbReference>
<dbReference type="SUPFAM" id="SSF51419">
    <property type="entry name" value="PLP-binding barrel"/>
    <property type="match status" value="1"/>
</dbReference>
<dbReference type="InterPro" id="IPR051466">
    <property type="entry name" value="D-amino_acid_metab_enzyme"/>
</dbReference>
<accession>A0ABR3Q2U1</accession>
<dbReference type="SMART" id="SM01119">
    <property type="entry name" value="D-ser_dehydrat"/>
    <property type="match status" value="1"/>
</dbReference>
<dbReference type="PANTHER" id="PTHR28004">
    <property type="entry name" value="ZGC:162816-RELATED"/>
    <property type="match status" value="1"/>
</dbReference>
<dbReference type="InterPro" id="IPR029066">
    <property type="entry name" value="PLP-binding_barrel"/>
</dbReference>
<reference evidence="4 5" key="1">
    <citation type="submission" date="2023-08" db="EMBL/GenBank/DDBJ databases">
        <title>Annotated Genome Sequence of Vanrija albida AlHP1.</title>
        <authorList>
            <person name="Herzog R."/>
        </authorList>
    </citation>
    <scope>NUCLEOTIDE SEQUENCE [LARGE SCALE GENOMIC DNA]</scope>
    <source>
        <strain evidence="4 5">AlHP1</strain>
    </source>
</reference>
<dbReference type="RefSeq" id="XP_069208710.1">
    <property type="nucleotide sequence ID" value="XM_069354068.1"/>
</dbReference>
<dbReference type="GeneID" id="95986622"/>
<dbReference type="Gene3D" id="3.20.20.10">
    <property type="entry name" value="Alanine racemase"/>
    <property type="match status" value="1"/>
</dbReference>
<keyword evidence="2" id="KW-0456">Lyase</keyword>
<dbReference type="InterPro" id="IPR001608">
    <property type="entry name" value="Ala_racemase_N"/>
</dbReference>
<name>A0ABR3Q2U1_9TREE</name>
<dbReference type="Pfam" id="PF01168">
    <property type="entry name" value="Ala_racemase_N"/>
    <property type="match status" value="1"/>
</dbReference>
<feature type="domain" description="D-serine dehydratase-like" evidence="3">
    <location>
        <begin position="302"/>
        <end position="398"/>
    </location>
</feature>
<dbReference type="InterPro" id="IPR026956">
    <property type="entry name" value="D-ser_dehydrat-like_dom"/>
</dbReference>
<dbReference type="InterPro" id="IPR042208">
    <property type="entry name" value="D-ser_dehydrat-like_sf"/>
</dbReference>
<evidence type="ECO:0000313" key="4">
    <source>
        <dbReference type="EMBL" id="KAL1408766.1"/>
    </source>
</evidence>
<protein>
    <recommendedName>
        <fullName evidence="3">D-serine dehydratase-like domain-containing protein</fullName>
    </recommendedName>
</protein>
<evidence type="ECO:0000256" key="2">
    <source>
        <dbReference type="ARBA" id="ARBA00023239"/>
    </source>
</evidence>
<sequence>MPSPQTFTPSLIPYADKRALADEFVGRKLDTLRTPALIVDRAGFARNCEFVTGEIRAKGLGFRAHIKTHKTAEGVRLQCAPGVTALVTSTLPEVWGVLQSGLVEEGKVTDILYSLPAAEDRLEDLTDAQEKAGDRAVIRVMVDHAEQVVALARAHARLNRRRKWSAFVKVDGGAQRAGAPPRSAQMKDLIEALVAAADTVEIFGFYSHFGNSYKSTNLDEAGKYYAGEIECVNDAATYARELGATGEWTLSVGATPTAHAAALGAATEGGLQGTLEVHAGCYCVNDLQQTATGLVKDARTTALTVLGTVVSKYAERAEGMCDIGALAVSKDQGPIPGYGRVVTPGLEGWSLGRISQEHGTLVKADAGARELEIGERFRVVPQHACLVCANFPWFYVVDGDGDTVVDVWVPWRAW</sequence>
<comment type="similarity">
    <text evidence="1">Belongs to the DSD1 family.</text>
</comment>